<sequence>MTAAETDRFDAVATARPGVLAVRAASARQFGRHTHDQFGVGLVLDGAQDSASGRGEVRAERGEIITVNPNEVHDGRPIGGAPRVWSMLYFDPEALAASFARLGAPAGSEIAHPVLSDARAAAAFRALSHALHDRSAPDDLAIETHLLALIAPLLGRPPARRLIQADAVQRARQRIDDDPAAATSLDELAALSGISPFALIRAFRAATGLPPHAYRLQRRLQLARGMIAGGGRLADVAAAAGFADQAHLTRHFVRAYGLSPGRLAGVSREG</sequence>
<keyword evidence="4" id="KW-0804">Transcription</keyword>
<dbReference type="GO" id="GO:0043565">
    <property type="term" value="F:sequence-specific DNA binding"/>
    <property type="evidence" value="ECO:0007669"/>
    <property type="project" value="InterPro"/>
</dbReference>
<dbReference type="PANTHER" id="PTHR46796:SF2">
    <property type="entry name" value="TRANSCRIPTIONAL REGULATORY PROTEIN"/>
    <property type="match status" value="1"/>
</dbReference>
<dbReference type="InterPro" id="IPR050204">
    <property type="entry name" value="AraC_XylS_family_regulators"/>
</dbReference>
<dbReference type="InterPro" id="IPR037923">
    <property type="entry name" value="HTH-like"/>
</dbReference>
<keyword evidence="1" id="KW-0805">Transcription regulation</keyword>
<evidence type="ECO:0000256" key="4">
    <source>
        <dbReference type="ARBA" id="ARBA00023163"/>
    </source>
</evidence>
<dbReference type="InterPro" id="IPR018060">
    <property type="entry name" value="HTH_AraC"/>
</dbReference>
<dbReference type="Pfam" id="PF02311">
    <property type="entry name" value="AraC_binding"/>
    <property type="match status" value="1"/>
</dbReference>
<dbReference type="GO" id="GO:0003700">
    <property type="term" value="F:DNA-binding transcription factor activity"/>
    <property type="evidence" value="ECO:0007669"/>
    <property type="project" value="InterPro"/>
</dbReference>
<evidence type="ECO:0000256" key="1">
    <source>
        <dbReference type="ARBA" id="ARBA00023015"/>
    </source>
</evidence>
<feature type="domain" description="HTH araC/xylS-type" evidence="5">
    <location>
        <begin position="169"/>
        <end position="266"/>
    </location>
</feature>
<dbReference type="SUPFAM" id="SSF46689">
    <property type="entry name" value="Homeodomain-like"/>
    <property type="match status" value="2"/>
</dbReference>
<accession>A0A1I4UNX9</accession>
<evidence type="ECO:0000313" key="6">
    <source>
        <dbReference type="EMBL" id="PKR88327.1"/>
    </source>
</evidence>
<keyword evidence="7" id="KW-1185">Reference proteome</keyword>
<dbReference type="Gene3D" id="1.10.10.60">
    <property type="entry name" value="Homeodomain-like"/>
    <property type="match status" value="1"/>
</dbReference>
<dbReference type="EMBL" id="PJNW01000012">
    <property type="protein sequence ID" value="PKR88327.1"/>
    <property type="molecule type" value="Genomic_DNA"/>
</dbReference>
<evidence type="ECO:0000256" key="3">
    <source>
        <dbReference type="ARBA" id="ARBA00023159"/>
    </source>
</evidence>
<keyword evidence="3" id="KW-0010">Activator</keyword>
<name>A0A1I4UNX9_9HYPH</name>
<dbReference type="AlphaFoldDB" id="A0A1I4UNX9"/>
<dbReference type="SUPFAM" id="SSF51215">
    <property type="entry name" value="Regulatory protein AraC"/>
    <property type="match status" value="1"/>
</dbReference>
<protein>
    <submittedName>
        <fullName evidence="6">AraC family transcriptional regulator</fullName>
    </submittedName>
</protein>
<dbReference type="Proteomes" id="UP000233491">
    <property type="component" value="Unassembled WGS sequence"/>
</dbReference>
<comment type="caution">
    <text evidence="6">The sequence shown here is derived from an EMBL/GenBank/DDBJ whole genome shotgun (WGS) entry which is preliminary data.</text>
</comment>
<dbReference type="PROSITE" id="PS01124">
    <property type="entry name" value="HTH_ARAC_FAMILY_2"/>
    <property type="match status" value="1"/>
</dbReference>
<evidence type="ECO:0000313" key="7">
    <source>
        <dbReference type="Proteomes" id="UP000233491"/>
    </source>
</evidence>
<dbReference type="InterPro" id="IPR009057">
    <property type="entry name" value="Homeodomain-like_sf"/>
</dbReference>
<dbReference type="Pfam" id="PF12833">
    <property type="entry name" value="HTH_18"/>
    <property type="match status" value="1"/>
</dbReference>
<dbReference type="PANTHER" id="PTHR46796">
    <property type="entry name" value="HTH-TYPE TRANSCRIPTIONAL ACTIVATOR RHAS-RELATED"/>
    <property type="match status" value="1"/>
</dbReference>
<evidence type="ECO:0000256" key="2">
    <source>
        <dbReference type="ARBA" id="ARBA00023125"/>
    </source>
</evidence>
<evidence type="ECO:0000259" key="5">
    <source>
        <dbReference type="PROSITE" id="PS01124"/>
    </source>
</evidence>
<dbReference type="OrthoDB" id="110167at2"/>
<reference evidence="6 7" key="1">
    <citation type="submission" date="2017-12" db="EMBL/GenBank/DDBJ databases">
        <title>Anaerobic carbon monoxide metabolism by Pleomorphomonas carboxyditropha sp. nov., a new mesophilic hydrogenogenic carboxidotroph.</title>
        <authorList>
            <person name="Esquivel-Elizondo S."/>
            <person name="Krajmalnik-Brown R."/>
        </authorList>
    </citation>
    <scope>NUCLEOTIDE SEQUENCE [LARGE SCALE GENOMIC DNA]</scope>
    <source>
        <strain evidence="6 7">R5-392</strain>
    </source>
</reference>
<dbReference type="RefSeq" id="WP_101290169.1">
    <property type="nucleotide sequence ID" value="NZ_FOUQ01000008.1"/>
</dbReference>
<keyword evidence="2" id="KW-0238">DNA-binding</keyword>
<gene>
    <name evidence="6" type="ORF">CXZ10_15010</name>
</gene>
<proteinExistence type="predicted"/>
<dbReference type="PROSITE" id="PS00041">
    <property type="entry name" value="HTH_ARAC_FAMILY_1"/>
    <property type="match status" value="1"/>
</dbReference>
<dbReference type="SMART" id="SM00342">
    <property type="entry name" value="HTH_ARAC"/>
    <property type="match status" value="1"/>
</dbReference>
<organism evidence="6 7">
    <name type="scientific">Pleomorphomonas diazotrophica</name>
    <dbReference type="NCBI Taxonomy" id="1166257"/>
    <lineage>
        <taxon>Bacteria</taxon>
        <taxon>Pseudomonadati</taxon>
        <taxon>Pseudomonadota</taxon>
        <taxon>Alphaproteobacteria</taxon>
        <taxon>Hyphomicrobiales</taxon>
        <taxon>Pleomorphomonadaceae</taxon>
        <taxon>Pleomorphomonas</taxon>
    </lineage>
</organism>
<dbReference type="InterPro" id="IPR018062">
    <property type="entry name" value="HTH_AraC-typ_CS"/>
</dbReference>
<dbReference type="InterPro" id="IPR003313">
    <property type="entry name" value="AraC-bd"/>
</dbReference>